<evidence type="ECO:0000256" key="5">
    <source>
        <dbReference type="ARBA" id="ARBA00010398"/>
    </source>
</evidence>
<evidence type="ECO:0000256" key="15">
    <source>
        <dbReference type="ARBA" id="ARBA00023167"/>
    </source>
</evidence>
<keyword evidence="8 19" id="KW-0489">Methyltransferase</keyword>
<evidence type="ECO:0000256" key="2">
    <source>
        <dbReference type="ARBA" id="ARBA00001947"/>
    </source>
</evidence>
<dbReference type="InterPro" id="IPR000489">
    <property type="entry name" value="Pterin-binding_dom"/>
</dbReference>
<dbReference type="GO" id="GO:0005829">
    <property type="term" value="C:cytosol"/>
    <property type="evidence" value="ECO:0007669"/>
    <property type="project" value="TreeGrafter"/>
</dbReference>
<keyword evidence="11 19" id="KW-0808">Transferase</keyword>
<dbReference type="Gene3D" id="3.20.20.20">
    <property type="entry name" value="Dihydropteroate synthase-like"/>
    <property type="match status" value="1"/>
</dbReference>
<evidence type="ECO:0000256" key="8">
    <source>
        <dbReference type="ARBA" id="ARBA00022603"/>
    </source>
</evidence>
<dbReference type="SUPFAM" id="SSF52242">
    <property type="entry name" value="Cobalamin (vitamin B12)-binding domain"/>
    <property type="match status" value="1"/>
</dbReference>
<dbReference type="EC" id="2.1.1.13" evidence="6"/>
<keyword evidence="10" id="KW-0846">Cobalamin</keyword>
<dbReference type="Pfam" id="PF02574">
    <property type="entry name" value="S-methyl_trans"/>
    <property type="match status" value="1"/>
</dbReference>
<dbReference type="Gene3D" id="1.10.1240.10">
    <property type="entry name" value="Methionine synthase domain"/>
    <property type="match status" value="1"/>
</dbReference>
<dbReference type="Proteomes" id="UP000005868">
    <property type="component" value="Chromosome"/>
</dbReference>
<dbReference type="InterPro" id="IPR036594">
    <property type="entry name" value="Meth_synthase_dom"/>
</dbReference>
<feature type="binding site" evidence="19">
    <location>
        <position position="272"/>
    </location>
    <ligand>
        <name>Zn(2+)</name>
        <dbReference type="ChEBI" id="CHEBI:29105"/>
    </ligand>
</feature>
<feature type="region of interest" description="Disordered" evidence="20">
    <location>
        <begin position="581"/>
        <end position="608"/>
    </location>
</feature>
<organism evidence="25 26">
    <name type="scientific">Thermovirga lienii (strain ATCC BAA-1197 / DSM 17291 / Cas60314)</name>
    <dbReference type="NCBI Taxonomy" id="580340"/>
    <lineage>
        <taxon>Bacteria</taxon>
        <taxon>Thermotogati</taxon>
        <taxon>Synergistota</taxon>
        <taxon>Synergistia</taxon>
        <taxon>Synergistales</taxon>
        <taxon>Thermovirgaceae</taxon>
        <taxon>Thermovirga</taxon>
    </lineage>
</organism>
<evidence type="ECO:0000256" key="6">
    <source>
        <dbReference type="ARBA" id="ARBA00012032"/>
    </source>
</evidence>
<evidence type="ECO:0000256" key="13">
    <source>
        <dbReference type="ARBA" id="ARBA00022723"/>
    </source>
</evidence>
<dbReference type="PROSITE" id="PS51332">
    <property type="entry name" value="B12_BINDING"/>
    <property type="match status" value="1"/>
</dbReference>
<dbReference type="SMART" id="SM01018">
    <property type="entry name" value="B12-binding_2"/>
    <property type="match status" value="1"/>
</dbReference>
<feature type="domain" description="Hcy-binding" evidence="21">
    <location>
        <begin position="5"/>
        <end position="286"/>
    </location>
</feature>
<dbReference type="GO" id="GO:0008705">
    <property type="term" value="F:methionine synthase activity"/>
    <property type="evidence" value="ECO:0007669"/>
    <property type="project" value="UniProtKB-EC"/>
</dbReference>
<dbReference type="InterPro" id="IPR006158">
    <property type="entry name" value="Cobalamin-bd"/>
</dbReference>
<evidence type="ECO:0000256" key="1">
    <source>
        <dbReference type="ARBA" id="ARBA00001700"/>
    </source>
</evidence>
<evidence type="ECO:0000256" key="19">
    <source>
        <dbReference type="PROSITE-ProRule" id="PRU00333"/>
    </source>
</evidence>
<accession>G7V6S1</accession>
<evidence type="ECO:0000256" key="9">
    <source>
        <dbReference type="ARBA" id="ARBA00022605"/>
    </source>
</evidence>
<dbReference type="PROSITE" id="PS51337">
    <property type="entry name" value="B12_BINDING_NTER"/>
    <property type="match status" value="1"/>
</dbReference>
<dbReference type="Pfam" id="PF02607">
    <property type="entry name" value="B12-binding_2"/>
    <property type="match status" value="1"/>
</dbReference>
<dbReference type="InterPro" id="IPR050554">
    <property type="entry name" value="Met_Synthase/Corrinoid"/>
</dbReference>
<evidence type="ECO:0000256" key="11">
    <source>
        <dbReference type="ARBA" id="ARBA00022679"/>
    </source>
</evidence>
<keyword evidence="12" id="KW-0949">S-adenosyl-L-methionine</keyword>
<dbReference type="InterPro" id="IPR003726">
    <property type="entry name" value="HCY_dom"/>
</dbReference>
<proteinExistence type="inferred from homology"/>
<evidence type="ECO:0000256" key="16">
    <source>
        <dbReference type="ARBA" id="ARBA00023285"/>
    </source>
</evidence>
<dbReference type="PANTHER" id="PTHR45833">
    <property type="entry name" value="METHIONINE SYNTHASE"/>
    <property type="match status" value="1"/>
</dbReference>
<dbReference type="GO" id="GO:0046653">
    <property type="term" value="P:tetrahydrofolate metabolic process"/>
    <property type="evidence" value="ECO:0007669"/>
    <property type="project" value="TreeGrafter"/>
</dbReference>
<comment type="similarity">
    <text evidence="5">Belongs to the vitamin-B12 dependent methionine synthase family.</text>
</comment>
<dbReference type="InterPro" id="IPR003759">
    <property type="entry name" value="Cbl-bd_cap"/>
</dbReference>
<feature type="domain" description="B12-binding N-terminal" evidence="24">
    <location>
        <begin position="601"/>
        <end position="696"/>
    </location>
</feature>
<keyword evidence="13 19" id="KW-0479">Metal-binding</keyword>
<dbReference type="SUPFAM" id="SSF47644">
    <property type="entry name" value="Methionine synthase domain"/>
    <property type="match status" value="1"/>
</dbReference>
<evidence type="ECO:0000256" key="7">
    <source>
        <dbReference type="ARBA" id="ARBA00013998"/>
    </source>
</evidence>
<keyword evidence="26" id="KW-1185">Reference proteome</keyword>
<evidence type="ECO:0000313" key="26">
    <source>
        <dbReference type="Proteomes" id="UP000005868"/>
    </source>
</evidence>
<dbReference type="GO" id="GO:0050667">
    <property type="term" value="P:homocysteine metabolic process"/>
    <property type="evidence" value="ECO:0007669"/>
    <property type="project" value="TreeGrafter"/>
</dbReference>
<name>G7V6S1_THELD</name>
<dbReference type="HOGENOM" id="CLU_004914_0_2_0"/>
<evidence type="ECO:0000256" key="12">
    <source>
        <dbReference type="ARBA" id="ARBA00022691"/>
    </source>
</evidence>
<dbReference type="Pfam" id="PF00809">
    <property type="entry name" value="Pterin_bind"/>
    <property type="match status" value="1"/>
</dbReference>
<dbReference type="InterPro" id="IPR011005">
    <property type="entry name" value="Dihydropteroate_synth-like_sf"/>
</dbReference>
<comment type="cofactor">
    <cofactor evidence="2 19">
        <name>Zn(2+)</name>
        <dbReference type="ChEBI" id="CHEBI:29105"/>
    </cofactor>
</comment>
<dbReference type="GO" id="GO:0032259">
    <property type="term" value="P:methylation"/>
    <property type="evidence" value="ECO:0007669"/>
    <property type="project" value="UniProtKB-KW"/>
</dbReference>
<evidence type="ECO:0000259" key="24">
    <source>
        <dbReference type="PROSITE" id="PS51337"/>
    </source>
</evidence>
<dbReference type="GO" id="GO:0031419">
    <property type="term" value="F:cobalamin binding"/>
    <property type="evidence" value="ECO:0007669"/>
    <property type="project" value="UniProtKB-KW"/>
</dbReference>
<dbReference type="InterPro" id="IPR036589">
    <property type="entry name" value="HCY_dom_sf"/>
</dbReference>
<dbReference type="eggNOG" id="COG1410">
    <property type="taxonomic scope" value="Bacteria"/>
</dbReference>
<gene>
    <name evidence="25" type="ordered locus">Tlie_0291</name>
</gene>
<dbReference type="UniPathway" id="UPA00051">
    <property type="reaction ID" value="UER00081"/>
</dbReference>
<evidence type="ECO:0000313" key="25">
    <source>
        <dbReference type="EMBL" id="AER66030.1"/>
    </source>
</evidence>
<evidence type="ECO:0000256" key="3">
    <source>
        <dbReference type="ARBA" id="ARBA00001956"/>
    </source>
</evidence>
<evidence type="ECO:0000259" key="22">
    <source>
        <dbReference type="PROSITE" id="PS50972"/>
    </source>
</evidence>
<comment type="cofactor">
    <cofactor evidence="3">
        <name>methylcob(III)alamin</name>
        <dbReference type="ChEBI" id="CHEBI:28115"/>
    </cofactor>
</comment>
<dbReference type="Pfam" id="PF02310">
    <property type="entry name" value="B12-binding"/>
    <property type="match status" value="1"/>
</dbReference>
<feature type="domain" description="B12-binding" evidence="23">
    <location>
        <begin position="697"/>
        <end position="821"/>
    </location>
</feature>
<feature type="binding site" evidence="19">
    <location>
        <position position="211"/>
    </location>
    <ligand>
        <name>Zn(2+)</name>
        <dbReference type="ChEBI" id="CHEBI:29105"/>
    </ligand>
</feature>
<feature type="domain" description="Pterin-binding" evidence="22">
    <location>
        <begin position="317"/>
        <end position="560"/>
    </location>
</feature>
<evidence type="ECO:0000256" key="14">
    <source>
        <dbReference type="ARBA" id="ARBA00022833"/>
    </source>
</evidence>
<evidence type="ECO:0000256" key="4">
    <source>
        <dbReference type="ARBA" id="ARBA00005178"/>
    </source>
</evidence>
<evidence type="ECO:0000259" key="23">
    <source>
        <dbReference type="PROSITE" id="PS51332"/>
    </source>
</evidence>
<dbReference type="EMBL" id="CP003096">
    <property type="protein sequence ID" value="AER66030.1"/>
    <property type="molecule type" value="Genomic_DNA"/>
</dbReference>
<dbReference type="SUPFAM" id="SSF51717">
    <property type="entry name" value="Dihydropteroate synthetase-like"/>
    <property type="match status" value="1"/>
</dbReference>
<dbReference type="PROSITE" id="PS50970">
    <property type="entry name" value="HCY"/>
    <property type="match status" value="1"/>
</dbReference>
<dbReference type="Gene3D" id="3.40.50.280">
    <property type="entry name" value="Cobalamin-binding domain"/>
    <property type="match status" value="1"/>
</dbReference>
<comment type="function">
    <text evidence="17">Catalyzes the transfer of a methyl group from methyl-cobalamin to homocysteine, yielding enzyme-bound cob(I)alamin and methionine. Subsequently, remethylates the cofactor using methyltetrahydrofolate.</text>
</comment>
<dbReference type="Gene3D" id="3.20.20.330">
    <property type="entry name" value="Homocysteine-binding-like domain"/>
    <property type="match status" value="1"/>
</dbReference>
<evidence type="ECO:0000256" key="18">
    <source>
        <dbReference type="ARBA" id="ARBA00031040"/>
    </source>
</evidence>
<evidence type="ECO:0000259" key="21">
    <source>
        <dbReference type="PROSITE" id="PS50970"/>
    </source>
</evidence>
<evidence type="ECO:0000256" key="17">
    <source>
        <dbReference type="ARBA" id="ARBA00025552"/>
    </source>
</evidence>
<feature type="compositionally biased region" description="Basic and acidic residues" evidence="20">
    <location>
        <begin position="581"/>
        <end position="607"/>
    </location>
</feature>
<dbReference type="PROSITE" id="PS50972">
    <property type="entry name" value="PTERIN_BINDING"/>
    <property type="match status" value="1"/>
</dbReference>
<dbReference type="InterPro" id="IPR036724">
    <property type="entry name" value="Cobalamin-bd_sf"/>
</dbReference>
<keyword evidence="16" id="KW-0170">Cobalt</keyword>
<dbReference type="SUPFAM" id="SSF82282">
    <property type="entry name" value="Homocysteine S-methyltransferase"/>
    <property type="match status" value="1"/>
</dbReference>
<comment type="catalytic activity">
    <reaction evidence="1">
        <text>(6S)-5-methyl-5,6,7,8-tetrahydrofolate + L-homocysteine = (6S)-5,6,7,8-tetrahydrofolate + L-methionine</text>
        <dbReference type="Rhea" id="RHEA:11172"/>
        <dbReference type="ChEBI" id="CHEBI:18608"/>
        <dbReference type="ChEBI" id="CHEBI:57453"/>
        <dbReference type="ChEBI" id="CHEBI:57844"/>
        <dbReference type="ChEBI" id="CHEBI:58199"/>
        <dbReference type="EC" id="2.1.1.13"/>
    </reaction>
</comment>
<dbReference type="KEGG" id="tli:Tlie_0291"/>
<dbReference type="PANTHER" id="PTHR45833:SF1">
    <property type="entry name" value="METHIONINE SYNTHASE"/>
    <property type="match status" value="1"/>
</dbReference>
<keyword evidence="14 19" id="KW-0862">Zinc</keyword>
<feature type="binding site" evidence="19">
    <location>
        <position position="271"/>
    </location>
    <ligand>
        <name>Zn(2+)</name>
        <dbReference type="ChEBI" id="CHEBI:29105"/>
    </ligand>
</feature>
<keyword evidence="9" id="KW-0028">Amino-acid biosynthesis</keyword>
<sequence>MDRMKFWQWMEAKSRVILMDGGMGTLLAEKGWKPPMLPEEMNVYSPDVVASIHEAYLASGADIIETNSFGGSTRKLAHRGLQGKARDINKEAARIAKGCAGDKALVAGSVGPLGELLEPFGSLSFEEAYEAFYEQIAGLAEGGADFILIETMMDIREAKAAVAAAKDAAQGLAFVVSFTFDHHGKTVTGTPPEVAAAWAYAVGAAGVGANCGVGPGEYVETVKKLWEYSRLPVFVYANAGLPGDENFWDPRAFAEKSKELALAGASVIGGCCGTTPEHIREMKEALAGVLSLPPSSRKETFLASRSKLVAAGCGGPLLVVGERINVSRKSALKEQVANGDFTLLKEEAKLQEQAGAEVIDVNVGLPGVDQVALMSEAISVVEATVTSPVSIDSDKIEVLEAGLKRASGVPLINSVTAKQGHLEKGLELASRYGAVLTVLPMDEKGLPHTIEERRAVIDSIVERARKTGFPMENLIIDGLTLAVGADEKAPRVTLQALEYISQLGCLSILGVSNVSHGLPSRHLVNRTFLAMAMASGLGAAIIDPTAPGIFETILASNLLRGSDPKALNYIQAQDKLKERALVEPGRDSAPKKEERKKEIEEPTEEKNQGPYFPLMEAIIEGDEKAAQLHVRDLIDEKGVKPMDVISCGIIPALEEVGKLYEVGEFFLPQLLASAQAAQVSCDFARERMEPSDRGENKATVVLATVEGDLHDLGKNIVGTVLRSYGYQVIDLGRNVPAQKILEAASESNAHIVGLSALMTTTMEEMARTVKLLKEKLPHLPVIVGGASVNESFAKKIGSDGTAPDAIGAVRLVSRLTERGDE</sequence>
<dbReference type="AlphaFoldDB" id="G7V6S1"/>
<comment type="pathway">
    <text evidence="4">Amino-acid biosynthesis; L-methionine biosynthesis via de novo pathway; L-methionine from L-homocysteine (MetH route): step 1/1.</text>
</comment>
<evidence type="ECO:0000256" key="20">
    <source>
        <dbReference type="SAM" id="MobiDB-lite"/>
    </source>
</evidence>
<evidence type="ECO:0000256" key="10">
    <source>
        <dbReference type="ARBA" id="ARBA00022628"/>
    </source>
</evidence>
<dbReference type="eggNOG" id="COG0646">
    <property type="taxonomic scope" value="Bacteria"/>
</dbReference>
<reference evidence="25 26" key="2">
    <citation type="journal article" date="2012" name="Stand. Genomic Sci.">
        <title>Genome sequence of the moderately thermophilic, amino-acid-degrading and sulfur-reducing bacterium Thermovirga lienii type strain (Cas60314(T)).</title>
        <authorList>
            <person name="Goker M."/>
            <person name="Saunders E."/>
            <person name="Lapidus A."/>
            <person name="Nolan M."/>
            <person name="Lucas S."/>
            <person name="Hammon N."/>
            <person name="Deshpande S."/>
            <person name="Cheng J.F."/>
            <person name="Han C."/>
            <person name="Tapia R."/>
            <person name="Goodwin L.A."/>
            <person name="Pitluck S."/>
            <person name="Liolios K."/>
            <person name="Mavromatis K."/>
            <person name="Pagani I."/>
            <person name="Ivanova N."/>
            <person name="Mikhailova N."/>
            <person name="Pati A."/>
            <person name="Chen A."/>
            <person name="Palaniappan K."/>
            <person name="Land M."/>
            <person name="Chang Y.J."/>
            <person name="Jeffries C.D."/>
            <person name="Brambilla E.M."/>
            <person name="Rohde M."/>
            <person name="Spring S."/>
            <person name="Detter J.C."/>
            <person name="Woyke T."/>
            <person name="Bristow J."/>
            <person name="Eisen J.A."/>
            <person name="Markowitz V."/>
            <person name="Hugenholtz P."/>
            <person name="Kyrpides N.C."/>
            <person name="Klenk H.P."/>
        </authorList>
    </citation>
    <scope>NUCLEOTIDE SEQUENCE [LARGE SCALE GENOMIC DNA]</scope>
    <source>
        <strain evidence="26">ATCC BAA-1197 / DSM 17291 / Cas60314</strain>
    </source>
</reference>
<keyword evidence="15" id="KW-0486">Methionine biosynthesis</keyword>
<dbReference type="STRING" id="580340.Tlie_0291"/>
<dbReference type="GO" id="GO:0046872">
    <property type="term" value="F:metal ion binding"/>
    <property type="evidence" value="ECO:0007669"/>
    <property type="project" value="UniProtKB-KW"/>
</dbReference>
<reference evidence="26" key="1">
    <citation type="submission" date="2011-10" db="EMBL/GenBank/DDBJ databases">
        <title>The complete genome of chromosome of Thermovirga lienii DSM 17291.</title>
        <authorList>
            <consortium name="US DOE Joint Genome Institute (JGI-PGF)"/>
            <person name="Lucas S."/>
            <person name="Copeland A."/>
            <person name="Lapidus A."/>
            <person name="Glavina del Rio T."/>
            <person name="Dalin E."/>
            <person name="Tice H."/>
            <person name="Bruce D."/>
            <person name="Goodwin L."/>
            <person name="Pitluck S."/>
            <person name="Peters L."/>
            <person name="Mikhailova N."/>
            <person name="Saunders E."/>
            <person name="Kyrpides N."/>
            <person name="Mavromatis K."/>
            <person name="Ivanova N."/>
            <person name="Last F.I."/>
            <person name="Brettin T."/>
            <person name="Detter J.C."/>
            <person name="Han C."/>
            <person name="Larimer F."/>
            <person name="Land M."/>
            <person name="Hauser L."/>
            <person name="Markowitz V."/>
            <person name="Cheng J.-F."/>
            <person name="Hugenholtz P."/>
            <person name="Woyke T."/>
            <person name="Wu D."/>
            <person name="Spring S."/>
            <person name="Schroeder M."/>
            <person name="Brambilla E.-M."/>
            <person name="Klenk H.-P."/>
            <person name="Eisen J.A."/>
        </authorList>
    </citation>
    <scope>NUCLEOTIDE SEQUENCE [LARGE SCALE GENOMIC DNA]</scope>
    <source>
        <strain evidence="26">ATCC BAA-1197 / DSM 17291 / Cas60314</strain>
    </source>
</reference>
<protein>
    <recommendedName>
        <fullName evidence="7">Methionine synthase</fullName>
        <ecNumber evidence="6">2.1.1.13</ecNumber>
    </recommendedName>
    <alternativeName>
        <fullName evidence="18">5-methyltetrahydrofolate--homocysteine methyltransferase</fullName>
    </alternativeName>
</protein>